<sequence>MASPLKRSNFFLLTAVGSTLIFMVIFLGFSFFNAIYQTQVQSRKDFLSQQTALASRGLESEVDRFLSETGFFADNVADRLNELKANPDRLVRTTRQLFNAFPGMIDNLWMDLGDSVLLFSLTSRNDFLAQKVSEGLPKSGGLESFIHLEREGVEFVFNLNLPKFSRGYVSIFYLDQGGEKFLYFDENLVSLDQGRDSIFLSSDQEAVRLAMEDISIGLKGIYPATWNDGVKGKVSGTLAQYPFNFSPSMGNAALIFLVPSENLTSGIYSTYLFVFFILAFLLVGMIAVFIFSLKSKFKADRLREKNLEEISSLFEQQNLLLKELKGFVFFHDYLGQITEVSEQVEEILGHTREDFIFSFKKDSNHPEANQVKAKVMELVAQGKDLVDLESDFVKPNGEKIRVRVFTKVIFNDEGRFERGFGLGIDITKQYLAQQEILQSETRLKNLIKNIPDTIFIYNREGIVVDFHVMDTEALLATAKETLGRNISEIVPHNQGELVTGAFKKAIQTRKIQTVQVFWNSPMGEKHYEMRFFFLDDNQVMSLSRDITSQKIWEKGLVEAMNAADQASQAKSQFLANMSHEIRTPMNGLLGIIDLLEGTKLGQIQKQYVEIIKNSGNTLLDIIRDILDYSKIESGKIEINKEIFDPAKEIHVQKEMLSGLAKKKGINLNVSVTYTKNLVFEGDKNKINQILLNLIGNALKFTPEGGQVTVQLGMEDIGSDLYFLSYEVQDTGIGISEENIHHLTQPFYQVDSSISKIFPGTGLGLAIAKRMIELLGGELKIESKLGHGSKFAFSIMVKKSEKEVHPGGNQGLTWKDVKEMGAEFPLRVLLAEDNELNQQLMTLMFEQLGFQYETVKSGKEAVEKVQDRDFDVVLMDVQMPDMNGLEATREIRKLKDKKGLIIIGLSANVFEEDQKEALKAGMDDYLTKPIRLAVLADKLEFYFRKVRGEEIS</sequence>
<keyword evidence="7" id="KW-0472">Membrane</keyword>
<dbReference type="InterPro" id="IPR003594">
    <property type="entry name" value="HATPase_dom"/>
</dbReference>
<reference evidence="12 13" key="1">
    <citation type="submission" date="2023-08" db="EMBL/GenBank/DDBJ databases">
        <title>Draft genome sequence of Algoriphagus confluentis.</title>
        <authorList>
            <person name="Takatani N."/>
            <person name="Hosokawa M."/>
            <person name="Sawabe T."/>
        </authorList>
    </citation>
    <scope>NUCLEOTIDE SEQUENCE [LARGE SCALE GENOMIC DNA]</scope>
    <source>
        <strain evidence="12 13">NBRC 111222</strain>
    </source>
</reference>
<keyword evidence="4" id="KW-0808">Transferase</keyword>
<dbReference type="RefSeq" id="WP_338224630.1">
    <property type="nucleotide sequence ID" value="NZ_BTPD01000007.1"/>
</dbReference>
<evidence type="ECO:0000256" key="7">
    <source>
        <dbReference type="SAM" id="Phobius"/>
    </source>
</evidence>
<dbReference type="Pfam" id="PF00072">
    <property type="entry name" value="Response_reg"/>
    <property type="match status" value="1"/>
</dbReference>
<dbReference type="InterPro" id="IPR003661">
    <property type="entry name" value="HisK_dim/P_dom"/>
</dbReference>
<dbReference type="InterPro" id="IPR001789">
    <property type="entry name" value="Sig_transdc_resp-reg_receiver"/>
</dbReference>
<evidence type="ECO:0000259" key="9">
    <source>
        <dbReference type="PROSITE" id="PS50110"/>
    </source>
</evidence>
<dbReference type="InterPro" id="IPR036890">
    <property type="entry name" value="HATPase_C_sf"/>
</dbReference>
<evidence type="ECO:0000313" key="13">
    <source>
        <dbReference type="Proteomes" id="UP001338309"/>
    </source>
</evidence>
<dbReference type="Gene3D" id="3.30.450.20">
    <property type="entry name" value="PAS domain"/>
    <property type="match status" value="2"/>
</dbReference>
<dbReference type="Pfam" id="PF02518">
    <property type="entry name" value="HATPase_c"/>
    <property type="match status" value="1"/>
</dbReference>
<keyword evidence="13" id="KW-1185">Reference proteome</keyword>
<evidence type="ECO:0000259" key="10">
    <source>
        <dbReference type="PROSITE" id="PS50112"/>
    </source>
</evidence>
<evidence type="ECO:0000256" key="6">
    <source>
        <dbReference type="PROSITE-ProRule" id="PRU00169"/>
    </source>
</evidence>
<dbReference type="Proteomes" id="UP001338309">
    <property type="component" value="Unassembled WGS sequence"/>
</dbReference>
<comment type="caution">
    <text evidence="12">The sequence shown here is derived from an EMBL/GenBank/DDBJ whole genome shotgun (WGS) entry which is preliminary data.</text>
</comment>
<dbReference type="Gene3D" id="3.40.50.2300">
    <property type="match status" value="1"/>
</dbReference>
<feature type="domain" description="PAC" evidence="11">
    <location>
        <begin position="386"/>
        <end position="438"/>
    </location>
</feature>
<feature type="transmembrane region" description="Helical" evidence="7">
    <location>
        <begin position="12"/>
        <end position="36"/>
    </location>
</feature>
<dbReference type="Gene3D" id="3.30.565.10">
    <property type="entry name" value="Histidine kinase-like ATPase, C-terminal domain"/>
    <property type="match status" value="1"/>
</dbReference>
<proteinExistence type="predicted"/>
<comment type="catalytic activity">
    <reaction evidence="1">
        <text>ATP + protein L-histidine = ADP + protein N-phospho-L-histidine.</text>
        <dbReference type="EC" id="2.7.13.3"/>
    </reaction>
</comment>
<dbReference type="SMART" id="SM00388">
    <property type="entry name" value="HisKA"/>
    <property type="match status" value="1"/>
</dbReference>
<keyword evidence="5" id="KW-0418">Kinase</keyword>
<dbReference type="Pfam" id="PF08448">
    <property type="entry name" value="PAS_4"/>
    <property type="match status" value="1"/>
</dbReference>
<keyword evidence="7" id="KW-1133">Transmembrane helix</keyword>
<protein>
    <recommendedName>
        <fullName evidence="2">histidine kinase</fullName>
        <ecNumber evidence="2">2.7.13.3</ecNumber>
    </recommendedName>
</protein>
<dbReference type="PANTHER" id="PTHR43047">
    <property type="entry name" value="TWO-COMPONENT HISTIDINE PROTEIN KINASE"/>
    <property type="match status" value="1"/>
</dbReference>
<dbReference type="InterPro" id="IPR000700">
    <property type="entry name" value="PAS-assoc_C"/>
</dbReference>
<dbReference type="Pfam" id="PF08447">
    <property type="entry name" value="PAS_3"/>
    <property type="match status" value="1"/>
</dbReference>
<dbReference type="Pfam" id="PF00512">
    <property type="entry name" value="HisKA"/>
    <property type="match status" value="1"/>
</dbReference>
<dbReference type="PROSITE" id="PS50110">
    <property type="entry name" value="RESPONSE_REGULATORY"/>
    <property type="match status" value="1"/>
</dbReference>
<dbReference type="PRINTS" id="PR00344">
    <property type="entry name" value="BCTRLSENSOR"/>
</dbReference>
<name>A0ABQ6PPP2_9BACT</name>
<evidence type="ECO:0000256" key="2">
    <source>
        <dbReference type="ARBA" id="ARBA00012438"/>
    </source>
</evidence>
<evidence type="ECO:0000256" key="1">
    <source>
        <dbReference type="ARBA" id="ARBA00000085"/>
    </source>
</evidence>
<dbReference type="CDD" id="cd00130">
    <property type="entry name" value="PAS"/>
    <property type="match status" value="1"/>
</dbReference>
<dbReference type="Gene3D" id="1.10.287.130">
    <property type="match status" value="1"/>
</dbReference>
<dbReference type="NCBIfam" id="TIGR00229">
    <property type="entry name" value="sensory_box"/>
    <property type="match status" value="1"/>
</dbReference>
<evidence type="ECO:0000259" key="8">
    <source>
        <dbReference type="PROSITE" id="PS50109"/>
    </source>
</evidence>
<dbReference type="InterPro" id="IPR000014">
    <property type="entry name" value="PAS"/>
</dbReference>
<dbReference type="SUPFAM" id="SSF52172">
    <property type="entry name" value="CheY-like"/>
    <property type="match status" value="1"/>
</dbReference>
<feature type="domain" description="PAS" evidence="10">
    <location>
        <begin position="320"/>
        <end position="383"/>
    </location>
</feature>
<dbReference type="InterPro" id="IPR005467">
    <property type="entry name" value="His_kinase_dom"/>
</dbReference>
<feature type="domain" description="PAS" evidence="10">
    <location>
        <begin position="439"/>
        <end position="509"/>
    </location>
</feature>
<evidence type="ECO:0000256" key="4">
    <source>
        <dbReference type="ARBA" id="ARBA00022679"/>
    </source>
</evidence>
<dbReference type="SMART" id="SM00091">
    <property type="entry name" value="PAS"/>
    <property type="match status" value="2"/>
</dbReference>
<feature type="modified residue" description="4-aspartylphosphate" evidence="6">
    <location>
        <position position="875"/>
    </location>
</feature>
<keyword evidence="3 6" id="KW-0597">Phosphoprotein</keyword>
<evidence type="ECO:0000259" key="11">
    <source>
        <dbReference type="PROSITE" id="PS50113"/>
    </source>
</evidence>
<dbReference type="PROSITE" id="PS50112">
    <property type="entry name" value="PAS"/>
    <property type="match status" value="2"/>
</dbReference>
<keyword evidence="7" id="KW-0812">Transmembrane</keyword>
<evidence type="ECO:0000256" key="5">
    <source>
        <dbReference type="ARBA" id="ARBA00022777"/>
    </source>
</evidence>
<gene>
    <name evidence="12" type="ORF">Aconfl_25590</name>
</gene>
<evidence type="ECO:0000256" key="3">
    <source>
        <dbReference type="ARBA" id="ARBA00022553"/>
    </source>
</evidence>
<dbReference type="PANTHER" id="PTHR43047:SF72">
    <property type="entry name" value="OSMOSENSING HISTIDINE PROTEIN KINASE SLN1"/>
    <property type="match status" value="1"/>
</dbReference>
<dbReference type="CDD" id="cd17546">
    <property type="entry name" value="REC_hyHK_CKI1_RcsC-like"/>
    <property type="match status" value="1"/>
</dbReference>
<feature type="domain" description="Response regulatory" evidence="9">
    <location>
        <begin position="826"/>
        <end position="942"/>
    </location>
</feature>
<dbReference type="SUPFAM" id="SSF47384">
    <property type="entry name" value="Homodimeric domain of signal transducing histidine kinase"/>
    <property type="match status" value="1"/>
</dbReference>
<dbReference type="SMART" id="SM00448">
    <property type="entry name" value="REC"/>
    <property type="match status" value="1"/>
</dbReference>
<dbReference type="SUPFAM" id="SSF55785">
    <property type="entry name" value="PYP-like sensor domain (PAS domain)"/>
    <property type="match status" value="2"/>
</dbReference>
<accession>A0ABQ6PPP2</accession>
<dbReference type="InterPro" id="IPR004358">
    <property type="entry name" value="Sig_transdc_His_kin-like_C"/>
</dbReference>
<dbReference type="InterPro" id="IPR013656">
    <property type="entry name" value="PAS_4"/>
</dbReference>
<dbReference type="InterPro" id="IPR036097">
    <property type="entry name" value="HisK_dim/P_sf"/>
</dbReference>
<dbReference type="PROSITE" id="PS50109">
    <property type="entry name" value="HIS_KIN"/>
    <property type="match status" value="1"/>
</dbReference>
<dbReference type="SUPFAM" id="SSF55874">
    <property type="entry name" value="ATPase domain of HSP90 chaperone/DNA topoisomerase II/histidine kinase"/>
    <property type="match status" value="1"/>
</dbReference>
<organism evidence="12 13">
    <name type="scientific">Algoriphagus confluentis</name>
    <dbReference type="NCBI Taxonomy" id="1697556"/>
    <lineage>
        <taxon>Bacteria</taxon>
        <taxon>Pseudomonadati</taxon>
        <taxon>Bacteroidota</taxon>
        <taxon>Cytophagia</taxon>
        <taxon>Cytophagales</taxon>
        <taxon>Cyclobacteriaceae</taxon>
        <taxon>Algoriphagus</taxon>
    </lineage>
</organism>
<evidence type="ECO:0000313" key="12">
    <source>
        <dbReference type="EMBL" id="GMQ29916.1"/>
    </source>
</evidence>
<dbReference type="SMART" id="SM00387">
    <property type="entry name" value="HATPase_c"/>
    <property type="match status" value="1"/>
</dbReference>
<dbReference type="CDD" id="cd16922">
    <property type="entry name" value="HATPase_EvgS-ArcB-TorS-like"/>
    <property type="match status" value="1"/>
</dbReference>
<dbReference type="PROSITE" id="PS50113">
    <property type="entry name" value="PAC"/>
    <property type="match status" value="1"/>
</dbReference>
<dbReference type="InterPro" id="IPR013655">
    <property type="entry name" value="PAS_fold_3"/>
</dbReference>
<dbReference type="EC" id="2.7.13.3" evidence="2"/>
<dbReference type="InterPro" id="IPR035965">
    <property type="entry name" value="PAS-like_dom_sf"/>
</dbReference>
<dbReference type="EMBL" id="BTPD01000007">
    <property type="protein sequence ID" value="GMQ29916.1"/>
    <property type="molecule type" value="Genomic_DNA"/>
</dbReference>
<dbReference type="CDD" id="cd00082">
    <property type="entry name" value="HisKA"/>
    <property type="match status" value="1"/>
</dbReference>
<feature type="domain" description="Histidine kinase" evidence="8">
    <location>
        <begin position="576"/>
        <end position="798"/>
    </location>
</feature>
<feature type="transmembrane region" description="Helical" evidence="7">
    <location>
        <begin position="271"/>
        <end position="293"/>
    </location>
</feature>
<dbReference type="InterPro" id="IPR011006">
    <property type="entry name" value="CheY-like_superfamily"/>
</dbReference>